<keyword evidence="10 14" id="KW-1133">Transmembrane helix</keyword>
<name>A0A9F2N9J8_PYTBI</name>
<keyword evidence="9 14" id="KW-0256">Endoplasmic reticulum</keyword>
<evidence type="ECO:0000256" key="11">
    <source>
        <dbReference type="ARBA" id="ARBA00023136"/>
    </source>
</evidence>
<gene>
    <name evidence="18" type="primary">ALG11</name>
</gene>
<dbReference type="CTD" id="440138"/>
<dbReference type="InterPro" id="IPR038013">
    <property type="entry name" value="ALG11"/>
</dbReference>
<dbReference type="OMA" id="ARLYGWV"/>
<organism evidence="17 18">
    <name type="scientific">Python bivittatus</name>
    <name type="common">Burmese python</name>
    <name type="synonym">Python molurus bivittatus</name>
    <dbReference type="NCBI Taxonomy" id="176946"/>
    <lineage>
        <taxon>Eukaryota</taxon>
        <taxon>Metazoa</taxon>
        <taxon>Chordata</taxon>
        <taxon>Craniata</taxon>
        <taxon>Vertebrata</taxon>
        <taxon>Euteleostomi</taxon>
        <taxon>Lepidosauria</taxon>
        <taxon>Squamata</taxon>
        <taxon>Bifurcata</taxon>
        <taxon>Unidentata</taxon>
        <taxon>Episquamata</taxon>
        <taxon>Toxicofera</taxon>
        <taxon>Serpentes</taxon>
        <taxon>Henophidia</taxon>
        <taxon>Pythonidae</taxon>
        <taxon>Python</taxon>
    </lineage>
</organism>
<dbReference type="OrthoDB" id="2276068at2759"/>
<feature type="domain" description="Glycosyl transferase family 1" evidence="15">
    <location>
        <begin position="291"/>
        <end position="465"/>
    </location>
</feature>
<comment type="function">
    <text evidence="13">GDP-Man:Man(3)GlcNAc(2)-PP-Dol alpha-1,2-mannosyltransferase that operates in the biosynthetic pathway of dolichol-linked oligosaccharides, the glycan precursors employed in protein asparagine (N)-glycosylation. The assembly of dolichol-linked oligosaccharides begins on the cytosolic side of the endoplasmic reticulum membrane and finishes in its lumen. The sequential addition of sugars to dolichol pyrophosphate produces dolichol-linked oligosaccharides containing fourteen sugars, including two GlcNAcs, nine mannoses and three glucoses. Once assembled, the oligosaccharide is transferred from the lipid to nascent proteins by oligosaccharyltransferases. Catalyzes, on the cytoplasmic face of the endoplasmic reticulum, the addition of the fourth and fifth mannose residues to the dolichol-linked oligosaccharide chain, to produce Man(5)GlcNAc(2)-PP-dolichol core oligosaccharide. Man(5)GlcNAc(2)-PP-dolichol is a substrate for ALG3, the following enzyme in the biosynthetic pathway.</text>
</comment>
<comment type="subcellular location">
    <subcellularLocation>
        <location evidence="1">Endoplasmic reticulum membrane</location>
        <topology evidence="1">Single-pass membrane protein</topology>
    </subcellularLocation>
</comment>
<evidence type="ECO:0000259" key="15">
    <source>
        <dbReference type="Pfam" id="PF00534"/>
    </source>
</evidence>
<evidence type="ECO:0000256" key="2">
    <source>
        <dbReference type="ARBA" id="ARBA00004922"/>
    </source>
</evidence>
<evidence type="ECO:0000256" key="3">
    <source>
        <dbReference type="ARBA" id="ARBA00009481"/>
    </source>
</evidence>
<accession>A0A9F2N9J8</accession>
<dbReference type="GO" id="GO:0006487">
    <property type="term" value="P:protein N-linked glycosylation"/>
    <property type="evidence" value="ECO:0007669"/>
    <property type="project" value="TreeGrafter"/>
</dbReference>
<comment type="similarity">
    <text evidence="3 14">Belongs to the glycosyltransferase group 1 family. Glycosyltransferase 4 subfamily.</text>
</comment>
<evidence type="ECO:0000256" key="10">
    <source>
        <dbReference type="ARBA" id="ARBA00022989"/>
    </source>
</evidence>
<evidence type="ECO:0000313" key="18">
    <source>
        <dbReference type="RefSeq" id="XP_007421273.1"/>
    </source>
</evidence>
<keyword evidence="6 14" id="KW-0328">Glycosyltransferase</keyword>
<dbReference type="Proteomes" id="UP000695026">
    <property type="component" value="Unplaced"/>
</dbReference>
<evidence type="ECO:0000256" key="14">
    <source>
        <dbReference type="RuleBase" id="RU367051"/>
    </source>
</evidence>
<dbReference type="PANTHER" id="PTHR45919">
    <property type="entry name" value="GDP-MAN:MAN(3)GLCNAC(2)-PP-DOL ALPHA-1,2-MANNOSYLTRANSFERASE"/>
    <property type="match status" value="1"/>
</dbReference>
<evidence type="ECO:0000256" key="7">
    <source>
        <dbReference type="ARBA" id="ARBA00022679"/>
    </source>
</evidence>
<evidence type="ECO:0000256" key="12">
    <source>
        <dbReference type="ARBA" id="ARBA00045065"/>
    </source>
</evidence>
<reference evidence="18" key="1">
    <citation type="submission" date="2025-08" db="UniProtKB">
        <authorList>
            <consortium name="RefSeq"/>
        </authorList>
    </citation>
    <scope>IDENTIFICATION</scope>
    <source>
        <tissue evidence="18">Liver</tissue>
    </source>
</reference>
<evidence type="ECO:0000256" key="8">
    <source>
        <dbReference type="ARBA" id="ARBA00022692"/>
    </source>
</evidence>
<evidence type="ECO:0000256" key="1">
    <source>
        <dbReference type="ARBA" id="ARBA00004389"/>
    </source>
</evidence>
<dbReference type="AlphaFoldDB" id="A0A9F2N9J8"/>
<dbReference type="CDD" id="cd03806">
    <property type="entry name" value="GT4_ALG11-like"/>
    <property type="match status" value="1"/>
</dbReference>
<keyword evidence="17" id="KW-1185">Reference proteome</keyword>
<dbReference type="GO" id="GO:0004377">
    <property type="term" value="F:GDP-Man:Man(3)GlcNAc(2)-PP-Dol alpha-1,2-mannosyltransferase activity"/>
    <property type="evidence" value="ECO:0007669"/>
    <property type="project" value="UniProtKB-UniRule"/>
</dbReference>
<dbReference type="InterPro" id="IPR031814">
    <property type="entry name" value="ALG11_N"/>
</dbReference>
<dbReference type="GeneID" id="103061317"/>
<dbReference type="InterPro" id="IPR001296">
    <property type="entry name" value="Glyco_trans_1"/>
</dbReference>
<keyword evidence="7 14" id="KW-0808">Transferase</keyword>
<dbReference type="GO" id="GO:0005789">
    <property type="term" value="C:endoplasmic reticulum membrane"/>
    <property type="evidence" value="ECO:0007669"/>
    <property type="project" value="UniProtKB-SubCell"/>
</dbReference>
<evidence type="ECO:0000256" key="4">
    <source>
        <dbReference type="ARBA" id="ARBA00012645"/>
    </source>
</evidence>
<dbReference type="SUPFAM" id="SSF53756">
    <property type="entry name" value="UDP-Glycosyltransferase/glycogen phosphorylase"/>
    <property type="match status" value="1"/>
</dbReference>
<evidence type="ECO:0000313" key="17">
    <source>
        <dbReference type="Proteomes" id="UP000695026"/>
    </source>
</evidence>
<proteinExistence type="inferred from homology"/>
<dbReference type="EC" id="2.4.1.131" evidence="4 14"/>
<feature type="transmembrane region" description="Helical" evidence="14">
    <location>
        <begin position="232"/>
        <end position="253"/>
    </location>
</feature>
<keyword evidence="11 14" id="KW-0472">Membrane</keyword>
<keyword evidence="8 14" id="KW-0812">Transmembrane</keyword>
<dbReference type="FunFam" id="3.40.50.2000:FF:000076">
    <property type="entry name" value="GDP-Man:Man(3)GlcNAc(2)-PP-Dol alpha-1,2-mannosyltransferase"/>
    <property type="match status" value="1"/>
</dbReference>
<evidence type="ECO:0000259" key="16">
    <source>
        <dbReference type="Pfam" id="PF15924"/>
    </source>
</evidence>
<dbReference type="Pfam" id="PF00534">
    <property type="entry name" value="Glycos_transf_1"/>
    <property type="match status" value="1"/>
</dbReference>
<dbReference type="Pfam" id="PF15924">
    <property type="entry name" value="ALG11_N"/>
    <property type="match status" value="1"/>
</dbReference>
<dbReference type="Gene3D" id="3.40.50.2000">
    <property type="entry name" value="Glycogen Phosphorylase B"/>
    <property type="match status" value="1"/>
</dbReference>
<evidence type="ECO:0000256" key="5">
    <source>
        <dbReference type="ARBA" id="ARBA00022018"/>
    </source>
</evidence>
<comment type="catalytic activity">
    <reaction evidence="12 14">
        <text>an alpha-D-Man-(1-&gt;3)-[alpha-D-Man-(1-&gt;6)]-beta-D-Man-(1-&gt;4)-beta-D-GlcNAc-(1-&gt;4)-alpha-D-GlcNAc-diphospho-di-trans,poly-cis-dolichol + 2 GDP-alpha-D-mannose = an alpha-D-Man-(1-&gt;2)-alpha-D-Man-(1-&gt;2)-alpha-D-Man-(1-&gt;3)-[alpha-D-Man-(1-&gt;6)]-beta-D-Man-(1-&gt;4)-beta-D-GlcNAc-(1-&gt;4)-alpha-D-GlcNAc-diphospho-di-trans,poly-cis-dolichol + 2 GDP + 2 H(+)</text>
        <dbReference type="Rhea" id="RHEA:29523"/>
        <dbReference type="Rhea" id="RHEA-COMP:19515"/>
        <dbReference type="Rhea" id="RHEA-COMP:19516"/>
        <dbReference type="ChEBI" id="CHEBI:15378"/>
        <dbReference type="ChEBI" id="CHEBI:57527"/>
        <dbReference type="ChEBI" id="CHEBI:58189"/>
        <dbReference type="ChEBI" id="CHEBI:132511"/>
        <dbReference type="ChEBI" id="CHEBI:132515"/>
        <dbReference type="EC" id="2.4.1.131"/>
    </reaction>
    <physiologicalReaction direction="left-to-right" evidence="12 14">
        <dbReference type="Rhea" id="RHEA:29524"/>
    </physiologicalReaction>
</comment>
<evidence type="ECO:0000256" key="9">
    <source>
        <dbReference type="ARBA" id="ARBA00022824"/>
    </source>
</evidence>
<comment type="pathway">
    <text evidence="2 14">Protein modification; protein glycosylation.</text>
</comment>
<dbReference type="PANTHER" id="PTHR45919:SF1">
    <property type="entry name" value="GDP-MAN:MAN(3)GLCNAC(2)-PP-DOL ALPHA-1,2-MANNOSYLTRANSFERASE"/>
    <property type="match status" value="1"/>
</dbReference>
<protein>
    <recommendedName>
        <fullName evidence="5 14">GDP-Man:Man(3)GlcNAc(2)-PP-Dol alpha-1,2-mannosyltransferase</fullName>
        <ecNumber evidence="4 14">2.4.1.131</ecNumber>
    </recommendedName>
</protein>
<dbReference type="RefSeq" id="XP_007421273.1">
    <property type="nucleotide sequence ID" value="XM_007421211.3"/>
</dbReference>
<dbReference type="KEGG" id="pbi:103061317"/>
<sequence>MAVSTFNQFIRLLYSLIIPALILSGVLCLCLLLLLCGLRLWLQWRKNLLIPPGNDGKKPLVIAFFHPYCNAGGGGERVLWCALRALQKKYKDASYVVYTGDTDATAENILEGAYRRFNIRLKHPVKFVFLNRRYLVEASVYPYFTLLGQSLGSLFLGWEALTKCIPDIYIDSMGYAFTLPLFKYLGGCKIGCYVHYPTISTDMLSVVRNQHAQFNNAAVITKNPLLSKMKLVYYYFFASIYGLVGSCSDTVMVNSTWTLNHILSLWRCSNCTSIVYPPCDVQTFLDIPLQEEKRTIEPTIVSVSQFRPEKDHSLQIRAFAKLLAKTGGQELLPKLILIGGCRNLDDDQRVNELKKLCQELGIEKKVEFKVNIPFEELKKLLADATIGLHTMWNEHFGIGIVECMAAGIIILAHNSGGPKLDIVVPYERNMTGFLAEDEDGYADSMAYIFSLSPAKRLQIRQNARQSVKRFAEQEFEETFLLSVEQLFK</sequence>
<evidence type="ECO:0000256" key="13">
    <source>
        <dbReference type="ARBA" id="ARBA00045128"/>
    </source>
</evidence>
<feature type="transmembrane region" description="Helical" evidence="14">
    <location>
        <begin position="12"/>
        <end position="36"/>
    </location>
</feature>
<evidence type="ECO:0000256" key="6">
    <source>
        <dbReference type="ARBA" id="ARBA00022676"/>
    </source>
</evidence>
<feature type="domain" description="ALG11 mannosyltransferase N-terminal" evidence="16">
    <location>
        <begin position="61"/>
        <end position="266"/>
    </location>
</feature>